<dbReference type="STRING" id="29655.A0A0K9Q0T1"/>
<feature type="compositionally biased region" description="Low complexity" evidence="6">
    <location>
        <begin position="333"/>
        <end position="347"/>
    </location>
</feature>
<evidence type="ECO:0000256" key="4">
    <source>
        <dbReference type="PROSITE-ProRule" id="PRU01002"/>
    </source>
</evidence>
<feature type="domain" description="WRC" evidence="8">
    <location>
        <begin position="76"/>
        <end position="120"/>
    </location>
</feature>
<keyword evidence="10" id="KW-1185">Reference proteome</keyword>
<evidence type="ECO:0000256" key="3">
    <source>
        <dbReference type="ARBA" id="ARBA00023242"/>
    </source>
</evidence>
<dbReference type="GO" id="GO:0006351">
    <property type="term" value="P:DNA-templated transcription"/>
    <property type="evidence" value="ECO:0007669"/>
    <property type="project" value="UniProtKB-UniRule"/>
</dbReference>
<dbReference type="OrthoDB" id="1927209at2759"/>
<dbReference type="OMA" id="HMMGARW"/>
<dbReference type="GO" id="GO:0005524">
    <property type="term" value="F:ATP binding"/>
    <property type="evidence" value="ECO:0007669"/>
    <property type="project" value="UniProtKB-UniRule"/>
</dbReference>
<evidence type="ECO:0000256" key="1">
    <source>
        <dbReference type="ARBA" id="ARBA00004123"/>
    </source>
</evidence>
<evidence type="ECO:0000256" key="5">
    <source>
        <dbReference type="RuleBase" id="RU367127"/>
    </source>
</evidence>
<evidence type="ECO:0000256" key="2">
    <source>
        <dbReference type="ARBA" id="ARBA00008122"/>
    </source>
</evidence>
<dbReference type="InterPro" id="IPR014978">
    <property type="entry name" value="Gln-Leu-Gln_QLQ"/>
</dbReference>
<name>A0A0K9Q0T1_ZOSMR</name>
<feature type="short sequence motif" description="Bipartite nuclear localization signal" evidence="4">
    <location>
        <begin position="109"/>
        <end position="116"/>
    </location>
</feature>
<reference evidence="10" key="1">
    <citation type="journal article" date="2016" name="Nature">
        <title>The genome of the seagrass Zostera marina reveals angiosperm adaptation to the sea.</title>
        <authorList>
            <person name="Olsen J.L."/>
            <person name="Rouze P."/>
            <person name="Verhelst B."/>
            <person name="Lin Y.-C."/>
            <person name="Bayer T."/>
            <person name="Collen J."/>
            <person name="Dattolo E."/>
            <person name="De Paoli E."/>
            <person name="Dittami S."/>
            <person name="Maumus F."/>
            <person name="Michel G."/>
            <person name="Kersting A."/>
            <person name="Lauritano C."/>
            <person name="Lohaus R."/>
            <person name="Toepel M."/>
            <person name="Tonon T."/>
            <person name="Vanneste K."/>
            <person name="Amirebrahimi M."/>
            <person name="Brakel J."/>
            <person name="Bostroem C."/>
            <person name="Chovatia M."/>
            <person name="Grimwood J."/>
            <person name="Jenkins J.W."/>
            <person name="Jueterbock A."/>
            <person name="Mraz A."/>
            <person name="Stam W.T."/>
            <person name="Tice H."/>
            <person name="Bornberg-Bauer E."/>
            <person name="Green P.J."/>
            <person name="Pearson G.A."/>
            <person name="Procaccini G."/>
            <person name="Duarte C.M."/>
            <person name="Schmutz J."/>
            <person name="Reusch T.B.H."/>
            <person name="Van de Peer Y."/>
        </authorList>
    </citation>
    <scope>NUCLEOTIDE SEQUENCE [LARGE SCALE GENOMIC DNA]</scope>
    <source>
        <strain evidence="10">cv. Finnish</strain>
    </source>
</reference>
<evidence type="ECO:0000313" key="10">
    <source>
        <dbReference type="Proteomes" id="UP000036987"/>
    </source>
</evidence>
<comment type="function">
    <text evidence="5">Transcription activator.</text>
</comment>
<evidence type="ECO:0000313" key="9">
    <source>
        <dbReference type="EMBL" id="KMZ74921.1"/>
    </source>
</evidence>
<evidence type="ECO:0000256" key="6">
    <source>
        <dbReference type="SAM" id="MobiDB-lite"/>
    </source>
</evidence>
<dbReference type="AlphaFoldDB" id="A0A0K9Q0T1"/>
<dbReference type="GO" id="GO:0032502">
    <property type="term" value="P:developmental process"/>
    <property type="evidence" value="ECO:0007669"/>
    <property type="project" value="InterPro"/>
</dbReference>
<feature type="region of interest" description="Disordered" evidence="6">
    <location>
        <begin position="263"/>
        <end position="288"/>
    </location>
</feature>
<feature type="compositionally biased region" description="Polar residues" evidence="6">
    <location>
        <begin position="316"/>
        <end position="332"/>
    </location>
</feature>
<feature type="region of interest" description="Disordered" evidence="6">
    <location>
        <begin position="306"/>
        <end position="347"/>
    </location>
</feature>
<proteinExistence type="inferred from homology"/>
<dbReference type="InterPro" id="IPR031137">
    <property type="entry name" value="GRF"/>
</dbReference>
<comment type="subcellular location">
    <subcellularLocation>
        <location evidence="1 4 5">Nucleus</location>
    </subcellularLocation>
</comment>
<gene>
    <name evidence="9" type="ORF">ZOSMA_120G00110</name>
</gene>
<dbReference type="GO" id="GO:0006355">
    <property type="term" value="P:regulation of DNA-templated transcription"/>
    <property type="evidence" value="ECO:0007669"/>
    <property type="project" value="InterPro"/>
</dbReference>
<feature type="compositionally biased region" description="Low complexity" evidence="6">
    <location>
        <begin position="121"/>
        <end position="143"/>
    </location>
</feature>
<organism evidence="9 10">
    <name type="scientific">Zostera marina</name>
    <name type="common">Eelgrass</name>
    <dbReference type="NCBI Taxonomy" id="29655"/>
    <lineage>
        <taxon>Eukaryota</taxon>
        <taxon>Viridiplantae</taxon>
        <taxon>Streptophyta</taxon>
        <taxon>Embryophyta</taxon>
        <taxon>Tracheophyta</taxon>
        <taxon>Spermatophyta</taxon>
        <taxon>Magnoliopsida</taxon>
        <taxon>Liliopsida</taxon>
        <taxon>Zosteraceae</taxon>
        <taxon>Zostera</taxon>
    </lineage>
</organism>
<dbReference type="Proteomes" id="UP000036987">
    <property type="component" value="Unassembled WGS sequence"/>
</dbReference>
<keyword evidence="5" id="KW-0805">Transcription regulation</keyword>
<dbReference type="InterPro" id="IPR014977">
    <property type="entry name" value="WRC_dom"/>
</dbReference>
<comment type="caution">
    <text evidence="9">The sequence shown here is derived from an EMBL/GenBank/DDBJ whole genome shotgun (WGS) entry which is preliminary data.</text>
</comment>
<protein>
    <recommendedName>
        <fullName evidence="5">Growth-regulating factor</fullName>
    </recommendedName>
</protein>
<comment type="domain">
    <text evidence="5">The QLQ domain and WRC domain may be involved in protein-protein interaction and DNA-binding, respectively.</text>
</comment>
<dbReference type="GO" id="GO:0005634">
    <property type="term" value="C:nucleus"/>
    <property type="evidence" value="ECO:0007669"/>
    <property type="project" value="UniProtKB-SubCell"/>
</dbReference>
<keyword evidence="3 4" id="KW-0539">Nucleus</keyword>
<evidence type="ECO:0000259" key="8">
    <source>
        <dbReference type="PROSITE" id="PS51667"/>
    </source>
</evidence>
<comment type="similarity">
    <text evidence="2 5">Belongs to the GRF family.</text>
</comment>
<dbReference type="PANTHER" id="PTHR31602">
    <property type="entry name" value="GROWTH-REGULATING FACTOR 5"/>
    <property type="match status" value="1"/>
</dbReference>
<feature type="short sequence motif" description="Bipartite nuclear localization signal" evidence="4">
    <location>
        <begin position="81"/>
        <end position="91"/>
    </location>
</feature>
<feature type="domain" description="QLQ" evidence="7">
    <location>
        <begin position="15"/>
        <end position="50"/>
    </location>
</feature>
<accession>A0A0K9Q0T1</accession>
<feature type="region of interest" description="Disordered" evidence="6">
    <location>
        <begin position="103"/>
        <end position="143"/>
    </location>
</feature>
<dbReference type="PANTHER" id="PTHR31602:SF8">
    <property type="entry name" value="GROWTH-REGULATING FACTOR 5"/>
    <property type="match status" value="1"/>
</dbReference>
<dbReference type="EMBL" id="LFYR01000223">
    <property type="protein sequence ID" value="KMZ74921.1"/>
    <property type="molecule type" value="Genomic_DNA"/>
</dbReference>
<dbReference type="SMART" id="SM00951">
    <property type="entry name" value="QLQ"/>
    <property type="match status" value="1"/>
</dbReference>
<dbReference type="PROSITE" id="PS51666">
    <property type="entry name" value="QLQ"/>
    <property type="match status" value="1"/>
</dbReference>
<sequence>MNSVGGALGGGYRGAFTALQWQELEHQALIFKYFMAGVPVPPDLLLPIRKSFDALASRFYQYPTLGYGSFYGKKFDPEPGRCRRTDGKKWRCSKDAHPESKYCERHMHRGRNRSRKPVEMPTSLSQQQQSPSPSPSSSSTVTSLTAVGSNAVAGGSSGGGSINIVGNRGSAGNGGGMGPYYNNSTSVATTTHGGFFSGQVDSGSYLAMGNTNNNNKSYSFLTEAGSGSSKGRNVCSTQLSFQDLGQESVGYLSRQQQHSFLGNEFGCSSPVVPPPPQTQHHQPKQENQQQSLLPFFDEWPKTKDSWFDIEDEKPNRTASFSTTQLSMSTPIASSDYSTTSSRSLTEN</sequence>
<feature type="compositionally biased region" description="Basic residues" evidence="6">
    <location>
        <begin position="106"/>
        <end position="115"/>
    </location>
</feature>
<keyword evidence="5" id="KW-0010">Activator</keyword>
<evidence type="ECO:0000259" key="7">
    <source>
        <dbReference type="PROSITE" id="PS51666"/>
    </source>
</evidence>
<dbReference type="PROSITE" id="PS51667">
    <property type="entry name" value="WRC"/>
    <property type="match status" value="1"/>
</dbReference>
<dbReference type="Pfam" id="PF08880">
    <property type="entry name" value="QLQ"/>
    <property type="match status" value="1"/>
</dbReference>
<keyword evidence="5" id="KW-0804">Transcription</keyword>
<dbReference type="Pfam" id="PF08879">
    <property type="entry name" value="WRC"/>
    <property type="match status" value="1"/>
</dbReference>